<dbReference type="RefSeq" id="WP_255187151.1">
    <property type="nucleotide sequence ID" value="NZ_CP113517.1"/>
</dbReference>
<dbReference type="InterPro" id="IPR014508">
    <property type="entry name" value="UCP020555_TPR-like"/>
</dbReference>
<reference evidence="3" key="1">
    <citation type="submission" date="2022-11" db="EMBL/GenBank/DDBJ databases">
        <title>Methylomonas rapida sp. nov., Carotenoid-Producing Obligate Methanotrophs with High Growth Characteristics and Biotechnological Potential.</title>
        <authorList>
            <person name="Tikhonova E.N."/>
            <person name="Suleimanov R.Z."/>
            <person name="Miroshnikov K."/>
            <person name="Oshkin I.Y."/>
            <person name="Belova S.E."/>
            <person name="Danilova O.V."/>
            <person name="Ashikhmin A."/>
            <person name="Konopkin A."/>
            <person name="But S.Y."/>
            <person name="Khmelenina V.N."/>
            <person name="Kuznetsov N."/>
            <person name="Pimenov N.V."/>
            <person name="Dedysh S.N."/>
        </authorList>
    </citation>
    <scope>NUCLEOTIDE SEQUENCE</scope>
    <source>
        <strain evidence="3">MP1</strain>
    </source>
</reference>
<evidence type="ECO:0000313" key="4">
    <source>
        <dbReference type="Proteomes" id="UP001162780"/>
    </source>
</evidence>
<feature type="compositionally biased region" description="Basic and acidic residues" evidence="1">
    <location>
        <begin position="117"/>
        <end position="127"/>
    </location>
</feature>
<dbReference type="PROSITE" id="PS51257">
    <property type="entry name" value="PROKAR_LIPOPROTEIN"/>
    <property type="match status" value="1"/>
</dbReference>
<sequence length="140" mass="15860">MFNIRRGYLKLCCSGLAMLSALSGCAPQGLFYWGDYESSLYERYVDNNSQHTDAYLRNTITEAEQRQQRVPPGVFADYGFLLYTRGDKAGAIAYFQKERSLYPESTALMNKLIEKIQQKEMPPEPKSETTATPVLQEAAP</sequence>
<gene>
    <name evidence="3" type="ORF">NM686_006925</name>
</gene>
<organism evidence="3 4">
    <name type="scientific">Methylomonas rapida</name>
    <dbReference type="NCBI Taxonomy" id="2963939"/>
    <lineage>
        <taxon>Bacteria</taxon>
        <taxon>Pseudomonadati</taxon>
        <taxon>Pseudomonadota</taxon>
        <taxon>Gammaproteobacteria</taxon>
        <taxon>Methylococcales</taxon>
        <taxon>Methylococcaceae</taxon>
        <taxon>Methylomonas</taxon>
    </lineage>
</organism>
<proteinExistence type="predicted"/>
<evidence type="ECO:0000313" key="3">
    <source>
        <dbReference type="EMBL" id="WAR46245.1"/>
    </source>
</evidence>
<feature type="chain" id="PRO_5047312836" evidence="2">
    <location>
        <begin position="27"/>
        <end position="140"/>
    </location>
</feature>
<dbReference type="EMBL" id="CP113517">
    <property type="protein sequence ID" value="WAR46245.1"/>
    <property type="molecule type" value="Genomic_DNA"/>
</dbReference>
<dbReference type="Proteomes" id="UP001162780">
    <property type="component" value="Chromosome"/>
</dbReference>
<feature type="region of interest" description="Disordered" evidence="1">
    <location>
        <begin position="117"/>
        <end position="140"/>
    </location>
</feature>
<accession>A0ABY7GP41</accession>
<keyword evidence="4" id="KW-1185">Reference proteome</keyword>
<evidence type="ECO:0000256" key="1">
    <source>
        <dbReference type="SAM" id="MobiDB-lite"/>
    </source>
</evidence>
<protein>
    <submittedName>
        <fullName evidence="3">DUF4810 domain-containing protein</fullName>
    </submittedName>
</protein>
<feature type="signal peptide" evidence="2">
    <location>
        <begin position="1"/>
        <end position="26"/>
    </location>
</feature>
<dbReference type="Pfam" id="PF16068">
    <property type="entry name" value="DUF4810"/>
    <property type="match status" value="1"/>
</dbReference>
<evidence type="ECO:0000256" key="2">
    <source>
        <dbReference type="SAM" id="SignalP"/>
    </source>
</evidence>
<name>A0ABY7GP41_9GAMM</name>
<keyword evidence="2" id="KW-0732">Signal</keyword>